<reference evidence="1 2" key="2">
    <citation type="journal article" date="2019" name="G3 (Bethesda)">
        <title>Hybrid Assembly of the Genome of the Entomopathogenic Nematode Steinernema carpocapsae Identifies the X-Chromosome.</title>
        <authorList>
            <person name="Serra L."/>
            <person name="Macchietto M."/>
            <person name="Macias-Munoz A."/>
            <person name="McGill C.J."/>
            <person name="Rodriguez I.M."/>
            <person name="Rodriguez B."/>
            <person name="Murad R."/>
            <person name="Mortazavi A."/>
        </authorList>
    </citation>
    <scope>NUCLEOTIDE SEQUENCE [LARGE SCALE GENOMIC DNA]</scope>
    <source>
        <strain evidence="1 2">ALL</strain>
    </source>
</reference>
<keyword evidence="2" id="KW-1185">Reference proteome</keyword>
<dbReference type="AlphaFoldDB" id="A0A4U5M4B5"/>
<evidence type="ECO:0000313" key="1">
    <source>
        <dbReference type="EMBL" id="TKR63614.1"/>
    </source>
</evidence>
<organism evidence="1 2">
    <name type="scientific">Steinernema carpocapsae</name>
    <name type="common">Entomopathogenic nematode</name>
    <dbReference type="NCBI Taxonomy" id="34508"/>
    <lineage>
        <taxon>Eukaryota</taxon>
        <taxon>Metazoa</taxon>
        <taxon>Ecdysozoa</taxon>
        <taxon>Nematoda</taxon>
        <taxon>Chromadorea</taxon>
        <taxon>Rhabditida</taxon>
        <taxon>Tylenchina</taxon>
        <taxon>Panagrolaimomorpha</taxon>
        <taxon>Strongyloidoidea</taxon>
        <taxon>Steinernematidae</taxon>
        <taxon>Steinernema</taxon>
    </lineage>
</organism>
<reference evidence="1 2" key="1">
    <citation type="journal article" date="2015" name="Genome Biol.">
        <title>Comparative genomics of Steinernema reveals deeply conserved gene regulatory networks.</title>
        <authorList>
            <person name="Dillman A.R."/>
            <person name="Macchietto M."/>
            <person name="Porter C.F."/>
            <person name="Rogers A."/>
            <person name="Williams B."/>
            <person name="Antoshechkin I."/>
            <person name="Lee M.M."/>
            <person name="Goodwin Z."/>
            <person name="Lu X."/>
            <person name="Lewis E.E."/>
            <person name="Goodrich-Blair H."/>
            <person name="Stock S.P."/>
            <person name="Adams B.J."/>
            <person name="Sternberg P.W."/>
            <person name="Mortazavi A."/>
        </authorList>
    </citation>
    <scope>NUCLEOTIDE SEQUENCE [LARGE SCALE GENOMIC DNA]</scope>
    <source>
        <strain evidence="1 2">ALL</strain>
    </source>
</reference>
<comment type="caution">
    <text evidence="1">The sequence shown here is derived from an EMBL/GenBank/DDBJ whole genome shotgun (WGS) entry which is preliminary data.</text>
</comment>
<gene>
    <name evidence="1" type="ORF">L596_027424</name>
</gene>
<evidence type="ECO:0000313" key="2">
    <source>
        <dbReference type="Proteomes" id="UP000298663"/>
    </source>
</evidence>
<accession>A0A4U5M4B5</accession>
<dbReference type="EMBL" id="AZBU02000010">
    <property type="protein sequence ID" value="TKR63614.1"/>
    <property type="molecule type" value="Genomic_DNA"/>
</dbReference>
<sequence length="218" mass="26220">MDSSLLHLSTVTIIHQNSFFDYSSLPKSLHPVFLQNRSILEFRSRFAYFKEFDLIMDSAFRFSKNQKVDILATLENVGFYQSHELFQHYCATGALHKLQAKMKKCDVFDRRVLVDDDHPLIHYFATKVQNLPCRVGLTTKRLFACAVDYKWFEVAIHFYEKLEVELRRRFLIRQWRKAMFTEDAFQRYVECQFVEMMAEVRNFEIEEEHVRGFCSRRR</sequence>
<protein>
    <submittedName>
        <fullName evidence="1">Uncharacterized protein</fullName>
    </submittedName>
</protein>
<name>A0A4U5M4B5_STECR</name>
<dbReference type="Proteomes" id="UP000298663">
    <property type="component" value="Unassembled WGS sequence"/>
</dbReference>
<proteinExistence type="predicted"/>